<evidence type="ECO:0000256" key="3">
    <source>
        <dbReference type="ARBA" id="ARBA00023163"/>
    </source>
</evidence>
<reference evidence="5 6" key="1">
    <citation type="submission" date="2018-10" db="EMBL/GenBank/DDBJ databases">
        <title>Genomic Encyclopedia of Type Strains, Phase IV (KMG-IV): sequencing the most valuable type-strain genomes for metagenomic binning, comparative biology and taxonomic classification.</title>
        <authorList>
            <person name="Goeker M."/>
        </authorList>
    </citation>
    <scope>NUCLEOTIDE SEQUENCE [LARGE SCALE GENOMIC DNA]</scope>
    <source>
        <strain evidence="5 6">DSM 25586</strain>
    </source>
</reference>
<dbReference type="InterPro" id="IPR000843">
    <property type="entry name" value="HTH_LacI"/>
</dbReference>
<dbReference type="AlphaFoldDB" id="A0A495EQB2"/>
<dbReference type="InterPro" id="IPR028082">
    <property type="entry name" value="Peripla_BP_I"/>
</dbReference>
<evidence type="ECO:0000259" key="4">
    <source>
        <dbReference type="PROSITE" id="PS50932"/>
    </source>
</evidence>
<dbReference type="SUPFAM" id="SSF53822">
    <property type="entry name" value="Periplasmic binding protein-like I"/>
    <property type="match status" value="1"/>
</dbReference>
<accession>A0A495EQB2</accession>
<dbReference type="CDD" id="cd01392">
    <property type="entry name" value="HTH_LacI"/>
    <property type="match status" value="1"/>
</dbReference>
<dbReference type="EMBL" id="RBIR01000005">
    <property type="protein sequence ID" value="RKR18839.1"/>
    <property type="molecule type" value="Genomic_DNA"/>
</dbReference>
<dbReference type="PANTHER" id="PTHR30146:SF109">
    <property type="entry name" value="HTH-TYPE TRANSCRIPTIONAL REGULATOR GALS"/>
    <property type="match status" value="1"/>
</dbReference>
<evidence type="ECO:0000313" key="6">
    <source>
        <dbReference type="Proteomes" id="UP000276055"/>
    </source>
</evidence>
<dbReference type="InterPro" id="IPR046335">
    <property type="entry name" value="LacI/GalR-like_sensor"/>
</dbReference>
<keyword evidence="2" id="KW-0238">DNA-binding</keyword>
<comment type="caution">
    <text evidence="5">The sequence shown here is derived from an EMBL/GenBank/DDBJ whole genome shotgun (WGS) entry which is preliminary data.</text>
</comment>
<proteinExistence type="predicted"/>
<gene>
    <name evidence="5" type="ORF">C8D78_2580</name>
</gene>
<dbReference type="InterPro" id="IPR010982">
    <property type="entry name" value="Lambda_DNA-bd_dom_sf"/>
</dbReference>
<protein>
    <submittedName>
        <fullName evidence="5">LacI family transcriptional regulator</fullName>
    </submittedName>
</protein>
<organism evidence="5 6">
    <name type="scientific">Arthrobacter oryzae</name>
    <dbReference type="NCBI Taxonomy" id="409290"/>
    <lineage>
        <taxon>Bacteria</taxon>
        <taxon>Bacillati</taxon>
        <taxon>Actinomycetota</taxon>
        <taxon>Actinomycetes</taxon>
        <taxon>Micrococcales</taxon>
        <taxon>Micrococcaceae</taxon>
        <taxon>Arthrobacter</taxon>
    </lineage>
</organism>
<dbReference type="PANTHER" id="PTHR30146">
    <property type="entry name" value="LACI-RELATED TRANSCRIPTIONAL REPRESSOR"/>
    <property type="match status" value="1"/>
</dbReference>
<dbReference type="RefSeq" id="WP_120954257.1">
    <property type="nucleotide sequence ID" value="NZ_RBIR01000005.1"/>
</dbReference>
<dbReference type="SMART" id="SM00354">
    <property type="entry name" value="HTH_LACI"/>
    <property type="match status" value="1"/>
</dbReference>
<dbReference type="Pfam" id="PF00356">
    <property type="entry name" value="LacI"/>
    <property type="match status" value="1"/>
</dbReference>
<keyword evidence="3" id="KW-0804">Transcription</keyword>
<evidence type="ECO:0000256" key="1">
    <source>
        <dbReference type="ARBA" id="ARBA00023015"/>
    </source>
</evidence>
<dbReference type="Proteomes" id="UP000276055">
    <property type="component" value="Unassembled WGS sequence"/>
</dbReference>
<name>A0A495EQB2_9MICC</name>
<dbReference type="GO" id="GO:0003700">
    <property type="term" value="F:DNA-binding transcription factor activity"/>
    <property type="evidence" value="ECO:0007669"/>
    <property type="project" value="TreeGrafter"/>
</dbReference>
<feature type="domain" description="HTH lacI-type" evidence="4">
    <location>
        <begin position="11"/>
        <end position="65"/>
    </location>
</feature>
<dbReference type="GO" id="GO:0000976">
    <property type="term" value="F:transcription cis-regulatory region binding"/>
    <property type="evidence" value="ECO:0007669"/>
    <property type="project" value="TreeGrafter"/>
</dbReference>
<evidence type="ECO:0000256" key="2">
    <source>
        <dbReference type="ARBA" id="ARBA00023125"/>
    </source>
</evidence>
<keyword evidence="1" id="KW-0805">Transcription regulation</keyword>
<dbReference type="Gene3D" id="1.10.260.40">
    <property type="entry name" value="lambda repressor-like DNA-binding domains"/>
    <property type="match status" value="1"/>
</dbReference>
<dbReference type="SUPFAM" id="SSF47413">
    <property type="entry name" value="lambda repressor-like DNA-binding domains"/>
    <property type="match status" value="1"/>
</dbReference>
<dbReference type="PROSITE" id="PS50932">
    <property type="entry name" value="HTH_LACI_2"/>
    <property type="match status" value="1"/>
</dbReference>
<evidence type="ECO:0000313" key="5">
    <source>
        <dbReference type="EMBL" id="RKR18839.1"/>
    </source>
</evidence>
<dbReference type="Pfam" id="PF13377">
    <property type="entry name" value="Peripla_BP_3"/>
    <property type="match status" value="1"/>
</dbReference>
<dbReference type="OrthoDB" id="3467214at2"/>
<dbReference type="CDD" id="cd06267">
    <property type="entry name" value="PBP1_LacI_sugar_binding-like"/>
    <property type="match status" value="1"/>
</dbReference>
<sequence length="337" mass="35657">MTLNTSRSRRPTIYDVAKSAGVSPSLVSLVLQNPSKVSQKRREAVRTAMAELGYRPSRAATTLASSQTKSIGLVIDDFRNLWFVDLLRGMESALSPHGYQVTLADSRPGENRITEAADGLLSMHVAGLVIAAEPSESMMAGTWVPAVVAGWRDGVPAGADLITNDDDGGGRLAAEHLLGLGHTRIGHVSGSGGAAAHRREGFRSRVVEAGVEVRIAGESQGTSEEDGYVAACWLLEHFPDTTALFAANDAMALGALAAVKTRGLSVPADISVIGYDNSQLAKSRYLDLTSVDNRSDVVGVEVANTLLARIQDPTLEPKRQLIEPLLVIRGTTAHISG</sequence>
<dbReference type="Gene3D" id="3.40.50.2300">
    <property type="match status" value="2"/>
</dbReference>